<feature type="domain" description="Heterokaryon incompatibility" evidence="1">
    <location>
        <begin position="76"/>
        <end position="210"/>
    </location>
</feature>
<evidence type="ECO:0000259" key="1">
    <source>
        <dbReference type="Pfam" id="PF06985"/>
    </source>
</evidence>
<sequence length="566" mass="64635">MDPSGARKYVYEPLSYDSEQCRPIRLVRVLPGKPDTPICCELFNSHIRIVDDPQIATSKSELFGFRLGRAPHDIAYNALSYVWGNTEDRVTIRVNGKDFSITRNLWIFLDRHRRSFTSRWKNPQVFWIDAICIDQGNLEERSEQVAFMADIYREAEMVLVWLGEGDSESHRAFEIIKSRWFNLSWAESLPISQLPIFQTGYWDRLWIVQEIFHARRITVRCSTFEVDWERFISAFHRGPGVPPCKMDYFKTTSNGDNGYELLCLFAGKACLDPRDAVYALRSLAPTLKTLVPDYSLSTADVFTAATRASIIDPDCLNFLDELMDNKFGDPSIARIPGLPSWVPDWTMGYMDYPPKLPGIRSYNSGGSGSFKKQAYLLTHPNPRILLLEGIPVDTVAHATEPYIWRNEEYTSVENAMKLLQDWLPGCETSFRKLWDLKLSYGGRPMRLTFDGLLEECARQRGLDIPMPVSETELRWHKWEPMSELAGNAIVITKNGYRGFVFGTPKVNDLVFVAYGARYPYVLRQADGNENECFSLVGNALIKTLMCGEAIGLCRVGKLTERVISLV</sequence>
<gene>
    <name evidence="2" type="ORF">L207DRAFT_512551</name>
</gene>
<organism evidence="2 3">
    <name type="scientific">Hyaloscypha variabilis (strain UAMH 11265 / GT02V1 / F)</name>
    <name type="common">Meliniomyces variabilis</name>
    <dbReference type="NCBI Taxonomy" id="1149755"/>
    <lineage>
        <taxon>Eukaryota</taxon>
        <taxon>Fungi</taxon>
        <taxon>Dikarya</taxon>
        <taxon>Ascomycota</taxon>
        <taxon>Pezizomycotina</taxon>
        <taxon>Leotiomycetes</taxon>
        <taxon>Helotiales</taxon>
        <taxon>Hyaloscyphaceae</taxon>
        <taxon>Hyaloscypha</taxon>
        <taxon>Hyaloscypha variabilis</taxon>
    </lineage>
</organism>
<dbReference type="InterPro" id="IPR010730">
    <property type="entry name" value="HET"/>
</dbReference>
<dbReference type="InterPro" id="IPR052895">
    <property type="entry name" value="HetReg/Transcr_Mod"/>
</dbReference>
<proteinExistence type="predicted"/>
<reference evidence="2 3" key="1">
    <citation type="submission" date="2016-04" db="EMBL/GenBank/DDBJ databases">
        <title>A degradative enzymes factory behind the ericoid mycorrhizal symbiosis.</title>
        <authorList>
            <consortium name="DOE Joint Genome Institute"/>
            <person name="Martino E."/>
            <person name="Morin E."/>
            <person name="Grelet G."/>
            <person name="Kuo A."/>
            <person name="Kohler A."/>
            <person name="Daghino S."/>
            <person name="Barry K."/>
            <person name="Choi C."/>
            <person name="Cichocki N."/>
            <person name="Clum A."/>
            <person name="Copeland A."/>
            <person name="Hainaut M."/>
            <person name="Haridas S."/>
            <person name="Labutti K."/>
            <person name="Lindquist E."/>
            <person name="Lipzen A."/>
            <person name="Khouja H.-R."/>
            <person name="Murat C."/>
            <person name="Ohm R."/>
            <person name="Olson A."/>
            <person name="Spatafora J."/>
            <person name="Veneault-Fourrey C."/>
            <person name="Henrissat B."/>
            <person name="Grigoriev I."/>
            <person name="Martin F."/>
            <person name="Perotto S."/>
        </authorList>
    </citation>
    <scope>NUCLEOTIDE SEQUENCE [LARGE SCALE GENOMIC DNA]</scope>
    <source>
        <strain evidence="2 3">F</strain>
    </source>
</reference>
<dbReference type="PANTHER" id="PTHR24148:SF73">
    <property type="entry name" value="HET DOMAIN PROTEIN (AFU_ORTHOLOGUE AFUA_8G01020)"/>
    <property type="match status" value="1"/>
</dbReference>
<dbReference type="STRING" id="1149755.A0A2J6RLX6"/>
<dbReference type="Pfam" id="PF26639">
    <property type="entry name" value="Het-6_barrel"/>
    <property type="match status" value="1"/>
</dbReference>
<name>A0A2J6RLX6_HYAVF</name>
<keyword evidence="3" id="KW-1185">Reference proteome</keyword>
<evidence type="ECO:0000313" key="3">
    <source>
        <dbReference type="Proteomes" id="UP000235786"/>
    </source>
</evidence>
<protein>
    <submittedName>
        <fullName evidence="2">HET-domain-containing protein</fullName>
    </submittedName>
</protein>
<evidence type="ECO:0000313" key="2">
    <source>
        <dbReference type="EMBL" id="PMD39489.1"/>
    </source>
</evidence>
<dbReference type="AlphaFoldDB" id="A0A2J6RLX6"/>
<dbReference type="PANTHER" id="PTHR24148">
    <property type="entry name" value="ANKYRIN REPEAT DOMAIN-CONTAINING PROTEIN 39 HOMOLOG-RELATED"/>
    <property type="match status" value="1"/>
</dbReference>
<dbReference type="Pfam" id="PF06985">
    <property type="entry name" value="HET"/>
    <property type="match status" value="1"/>
</dbReference>
<dbReference type="EMBL" id="KZ613946">
    <property type="protein sequence ID" value="PMD39489.1"/>
    <property type="molecule type" value="Genomic_DNA"/>
</dbReference>
<dbReference type="OrthoDB" id="3511514at2759"/>
<dbReference type="Proteomes" id="UP000235786">
    <property type="component" value="Unassembled WGS sequence"/>
</dbReference>
<accession>A0A2J6RLX6</accession>